<proteinExistence type="predicted"/>
<dbReference type="Proteomes" id="UP000095285">
    <property type="component" value="Unassembled WGS sequence"/>
</dbReference>
<feature type="region of interest" description="Disordered" evidence="1">
    <location>
        <begin position="834"/>
        <end position="868"/>
    </location>
</feature>
<feature type="domain" description="PDZ" evidence="2">
    <location>
        <begin position="982"/>
        <end position="1064"/>
    </location>
</feature>
<feature type="compositionally biased region" description="Basic and acidic residues" evidence="1">
    <location>
        <begin position="352"/>
        <end position="374"/>
    </location>
</feature>
<feature type="compositionally biased region" description="Basic and acidic residues" evidence="1">
    <location>
        <begin position="675"/>
        <end position="696"/>
    </location>
</feature>
<dbReference type="CDD" id="cd06673">
    <property type="entry name" value="PDZ10_MUPP1-PDZ8_PATJ-like"/>
    <property type="match status" value="1"/>
</dbReference>
<dbReference type="InterPro" id="IPR051342">
    <property type="entry name" value="PDZ_scaffold"/>
</dbReference>
<dbReference type="SUPFAM" id="SSF50156">
    <property type="entry name" value="PDZ domain-like"/>
    <property type="match status" value="6"/>
</dbReference>
<dbReference type="CDD" id="cd06674">
    <property type="entry name" value="PDZ11_MUPP1-PDZ9_PATJ-like"/>
    <property type="match status" value="1"/>
</dbReference>
<dbReference type="STRING" id="7209.A0A1I7VP96"/>
<organism evidence="3 4">
    <name type="scientific">Loa loa</name>
    <name type="common">Eye worm</name>
    <name type="synonym">Filaria loa</name>
    <dbReference type="NCBI Taxonomy" id="7209"/>
    <lineage>
        <taxon>Eukaryota</taxon>
        <taxon>Metazoa</taxon>
        <taxon>Ecdysozoa</taxon>
        <taxon>Nematoda</taxon>
        <taxon>Chromadorea</taxon>
        <taxon>Rhabditida</taxon>
        <taxon>Spirurina</taxon>
        <taxon>Spiruromorpha</taxon>
        <taxon>Filarioidea</taxon>
        <taxon>Onchocercidae</taxon>
        <taxon>Loa</taxon>
    </lineage>
</organism>
<sequence>IVSYTSSQETVWLGAAEYRRHLQSQYQSSGSLTPSTPRACDTSLNGSHLSMSSWSPCSTRSISPGGSPLHLRGSWAYDIVYLPPSLERSIKIQKGALSLGVVLNAEIDKGINGCQVKSICSKKAVGRDGRVQVNDYIVKVNMESLRNVTNSQARAILKRTNLIGTQCNITYITASDAKIWKEKYHHETDYQLPVVNRLSPKIFPKFYRSSYHDGKMEQQGSFDSVMLISEISASSEVPSLAKKRSDSIPVNEKSTEQFVYNFVQALLKEIWLELFTSEHLPKATSLDSSEKECRPSLSELIETTPSTSVAPEEIPRQSASSMERLDSSENLHKKSQKLISNRISNTSLNETESGKEKNYSLASGKEEDSGMDGRRKGRQKESAVPVSSEQLNMASGTDQLIIQSEMKQNSLTEAELNPSMPAIFSDDSLPSSLSSETCLPASSNRFKFWGQTRTVILNREPNQSFGISIVGGRVEVSHKSGQPGMRSTVSGIFIKSVLPNSLAGLSNMMNMGDRVISVNDQDLREATHEHAVQVIKNAKNPVKFVVQSLHSLPLDQTDINEEEDEQREEDEKSMNKRWKATEECDNLGATSTSNLVEIAIKESYCGHIRELTAIEETSRRESLTSVGLKTESQKRDEFQFDNVGGHEMAEPIKKTSIIMNKEKLEGMDTLENLSQKRNDIKRESENVSGARRREIDPDSAAALPKRDEDLEEEDQFFYTKDKINRKYGNLLGDTILLKLDKVPRNGLGLSLSSNHDRDQMSILVVAVKSNCPLSVKIGDELLEVNGKVLIGLSHLNASSIMRECCEDGILELLLLRRFEALAITLDSRKFNGSNTIGNEAQMSSNSGETNAQHSTEDVKKKSSRQNESVVGIETGRETLIEIDKDGKGLGLSIVGGSDTVLGTVVIHEVYPDGAAAVDGRLKPGDQVLEVNGVSLRGVSHEQAILLLRRTPTKQIKVSLLIYRDVNLQLSLLDPTQIYNIFEIELTKKPGRGLGLSIVGRKNEPGVYVSEVVKGGAAEADGRLIQGDQILAVNGQDVASAMQEDVAAKLKACTGRVTLKVGRWKLTEAANKVHAAADAALSNSERHSDDATQQSKLITTSKIKLCAPNNESSSVSITPNDRKTTSLSTSVSVSKSQISTSEENQSSQITYADLSPVTEESSSGADQKSSAADEESSSITSLGQNKDIELIKDLNEENSDSLLIVLKKIPDQQLGMGIGKRTRGILVTSLQPGSIAAEKLKVGDRLMAVNGVAITDQLSAVALVKASGKKLWLQISRPRTYQNP</sequence>
<dbReference type="FunFam" id="2.30.42.10:FF:000038">
    <property type="entry name" value="Multiple PDZ domain protein isoform X1"/>
    <property type="match status" value="1"/>
</dbReference>
<dbReference type="CDD" id="cd06670">
    <property type="entry name" value="PDZ6_MUPP1-like"/>
    <property type="match status" value="1"/>
</dbReference>
<dbReference type="SMART" id="SM00228">
    <property type="entry name" value="PDZ"/>
    <property type="match status" value="6"/>
</dbReference>
<evidence type="ECO:0000313" key="4">
    <source>
        <dbReference type="WBParaSite" id="EN70_4749"/>
    </source>
</evidence>
<feature type="domain" description="PDZ" evidence="2">
    <location>
        <begin position="879"/>
        <end position="951"/>
    </location>
</feature>
<feature type="compositionally biased region" description="Acidic residues" evidence="1">
    <location>
        <begin position="558"/>
        <end position="568"/>
    </location>
</feature>
<feature type="domain" description="PDZ" evidence="2">
    <location>
        <begin position="1202"/>
        <end position="1278"/>
    </location>
</feature>
<accession>A0A1I7VP96</accession>
<feature type="domain" description="PDZ" evidence="2">
    <location>
        <begin position="89"/>
        <end position="160"/>
    </location>
</feature>
<evidence type="ECO:0000256" key="1">
    <source>
        <dbReference type="SAM" id="MobiDB-lite"/>
    </source>
</evidence>
<dbReference type="Gene3D" id="2.30.42.10">
    <property type="match status" value="6"/>
</dbReference>
<feature type="region of interest" description="Disordered" evidence="1">
    <location>
        <begin position="555"/>
        <end position="577"/>
    </location>
</feature>
<evidence type="ECO:0000313" key="3">
    <source>
        <dbReference type="Proteomes" id="UP000095285"/>
    </source>
</evidence>
<feature type="compositionally biased region" description="Low complexity" evidence="1">
    <location>
        <begin position="1124"/>
        <end position="1140"/>
    </location>
</feature>
<feature type="domain" description="PDZ" evidence="2">
    <location>
        <begin position="454"/>
        <end position="550"/>
    </location>
</feature>
<evidence type="ECO:0000259" key="2">
    <source>
        <dbReference type="PROSITE" id="PS50106"/>
    </source>
</evidence>
<dbReference type="WBParaSite" id="EN70_4749">
    <property type="protein sequence ID" value="EN70_4749"/>
    <property type="gene ID" value="EN70_4749"/>
</dbReference>
<feature type="domain" description="PDZ" evidence="2">
    <location>
        <begin position="736"/>
        <end position="803"/>
    </location>
</feature>
<keyword evidence="3" id="KW-1185">Reference proteome</keyword>
<feature type="compositionally biased region" description="Polar residues" evidence="1">
    <location>
        <begin position="1108"/>
        <end position="1118"/>
    </location>
</feature>
<dbReference type="eggNOG" id="KOG3528">
    <property type="taxonomic scope" value="Eukaryota"/>
</dbReference>
<feature type="compositionally biased region" description="Polar residues" evidence="1">
    <location>
        <begin position="1157"/>
        <end position="1169"/>
    </location>
</feature>
<feature type="compositionally biased region" description="Polar residues" evidence="1">
    <location>
        <begin position="834"/>
        <end position="853"/>
    </location>
</feature>
<dbReference type="PANTHER" id="PTHR19964:SF84">
    <property type="entry name" value="LIGAND OF NUMB PROTEIN X 2-LIKE ISOFORM X1"/>
    <property type="match status" value="1"/>
</dbReference>
<name>A0A1I7VP96_LOALO</name>
<feature type="compositionally biased region" description="Basic and acidic residues" evidence="1">
    <location>
        <begin position="323"/>
        <end position="332"/>
    </location>
</feature>
<dbReference type="Pfam" id="PF00595">
    <property type="entry name" value="PDZ"/>
    <property type="match status" value="6"/>
</dbReference>
<feature type="region of interest" description="Disordered" evidence="1">
    <location>
        <begin position="675"/>
        <end position="699"/>
    </location>
</feature>
<dbReference type="PANTHER" id="PTHR19964">
    <property type="entry name" value="MULTIPLE PDZ DOMAIN PROTEIN"/>
    <property type="match status" value="1"/>
</dbReference>
<reference evidence="3" key="1">
    <citation type="submission" date="2012-04" db="EMBL/GenBank/DDBJ databases">
        <title>The Genome Sequence of Loa loa.</title>
        <authorList>
            <consortium name="The Broad Institute Genome Sequencing Platform"/>
            <consortium name="Broad Institute Genome Sequencing Center for Infectious Disease"/>
            <person name="Nutman T.B."/>
            <person name="Fink D.L."/>
            <person name="Russ C."/>
            <person name="Young S."/>
            <person name="Zeng Q."/>
            <person name="Gargeya S."/>
            <person name="Alvarado L."/>
            <person name="Berlin A."/>
            <person name="Chapman S.B."/>
            <person name="Chen Z."/>
            <person name="Freedman E."/>
            <person name="Gellesch M."/>
            <person name="Goldberg J."/>
            <person name="Griggs A."/>
            <person name="Gujja S."/>
            <person name="Heilman E.R."/>
            <person name="Heiman D."/>
            <person name="Howarth C."/>
            <person name="Mehta T."/>
            <person name="Neiman D."/>
            <person name="Pearson M."/>
            <person name="Roberts A."/>
            <person name="Saif S."/>
            <person name="Shea T."/>
            <person name="Shenoy N."/>
            <person name="Sisk P."/>
            <person name="Stolte C."/>
            <person name="Sykes S."/>
            <person name="White J."/>
            <person name="Yandava C."/>
            <person name="Haas B."/>
            <person name="Henn M.R."/>
            <person name="Nusbaum C."/>
            <person name="Birren B."/>
        </authorList>
    </citation>
    <scope>NUCLEOTIDE SEQUENCE [LARGE SCALE GENOMIC DNA]</scope>
</reference>
<dbReference type="InterPro" id="IPR001478">
    <property type="entry name" value="PDZ"/>
</dbReference>
<dbReference type="PROSITE" id="PS50106">
    <property type="entry name" value="PDZ"/>
    <property type="match status" value="6"/>
</dbReference>
<protein>
    <submittedName>
        <fullName evidence="4">Multiple PDZ domain-containing protein</fullName>
    </submittedName>
</protein>
<dbReference type="InterPro" id="IPR036034">
    <property type="entry name" value="PDZ_sf"/>
</dbReference>
<dbReference type="CDD" id="cd06671">
    <property type="entry name" value="PDZ7_MUPP1-PD6_PATJ-like"/>
    <property type="match status" value="1"/>
</dbReference>
<reference evidence="4" key="2">
    <citation type="submission" date="2016-11" db="UniProtKB">
        <authorList>
            <consortium name="WormBaseParasite"/>
        </authorList>
    </citation>
    <scope>IDENTIFICATION</scope>
</reference>
<feature type="region of interest" description="Disordered" evidence="1">
    <location>
        <begin position="1108"/>
        <end position="1179"/>
    </location>
</feature>
<feature type="region of interest" description="Disordered" evidence="1">
    <location>
        <begin position="283"/>
        <end position="387"/>
    </location>
</feature>
<feature type="compositionally biased region" description="Polar residues" evidence="1">
    <location>
        <begin position="337"/>
        <end position="351"/>
    </location>
</feature>